<organism evidence="2 3">
    <name type="scientific">Nonomuraea recticatena</name>
    <dbReference type="NCBI Taxonomy" id="46178"/>
    <lineage>
        <taxon>Bacteria</taxon>
        <taxon>Bacillati</taxon>
        <taxon>Actinomycetota</taxon>
        <taxon>Actinomycetes</taxon>
        <taxon>Streptosporangiales</taxon>
        <taxon>Streptosporangiaceae</taxon>
        <taxon>Nonomuraea</taxon>
    </lineage>
</organism>
<gene>
    <name evidence="2" type="ORF">GCM10010412_088780</name>
</gene>
<dbReference type="RefSeq" id="WP_379506931.1">
    <property type="nucleotide sequence ID" value="NZ_JBHTEV010000002.1"/>
</dbReference>
<keyword evidence="3" id="KW-1185">Reference proteome</keyword>
<feature type="transmembrane region" description="Helical" evidence="1">
    <location>
        <begin position="44"/>
        <end position="63"/>
    </location>
</feature>
<keyword evidence="1" id="KW-0472">Membrane</keyword>
<accession>A0ABN3T905</accession>
<evidence type="ECO:0000313" key="2">
    <source>
        <dbReference type="EMBL" id="GAA2695701.1"/>
    </source>
</evidence>
<feature type="transmembrane region" description="Helical" evidence="1">
    <location>
        <begin position="75"/>
        <end position="93"/>
    </location>
</feature>
<keyword evidence="1" id="KW-0812">Transmembrane</keyword>
<reference evidence="2 3" key="1">
    <citation type="journal article" date="2019" name="Int. J. Syst. Evol. Microbiol.">
        <title>The Global Catalogue of Microorganisms (GCM) 10K type strain sequencing project: providing services to taxonomists for standard genome sequencing and annotation.</title>
        <authorList>
            <consortium name="The Broad Institute Genomics Platform"/>
            <consortium name="The Broad Institute Genome Sequencing Center for Infectious Disease"/>
            <person name="Wu L."/>
            <person name="Ma J."/>
        </authorList>
    </citation>
    <scope>NUCLEOTIDE SEQUENCE [LARGE SCALE GENOMIC DNA]</scope>
    <source>
        <strain evidence="2 3">JCM 6835</strain>
    </source>
</reference>
<evidence type="ECO:0008006" key="4">
    <source>
        <dbReference type="Google" id="ProtNLM"/>
    </source>
</evidence>
<name>A0ABN3T905_9ACTN</name>
<dbReference type="Proteomes" id="UP001501666">
    <property type="component" value="Unassembled WGS sequence"/>
</dbReference>
<proteinExistence type="predicted"/>
<keyword evidence="1" id="KW-1133">Transmembrane helix</keyword>
<comment type="caution">
    <text evidence="2">The sequence shown here is derived from an EMBL/GenBank/DDBJ whole genome shotgun (WGS) entry which is preliminary data.</text>
</comment>
<evidence type="ECO:0000256" key="1">
    <source>
        <dbReference type="SAM" id="Phobius"/>
    </source>
</evidence>
<evidence type="ECO:0000313" key="3">
    <source>
        <dbReference type="Proteomes" id="UP001501666"/>
    </source>
</evidence>
<sequence>MLAPEWRAPKQALRLIQSADADGRQVLVHKDLLRLMRAERSVRAHLTVTLAAAVIAGLLVLVQAELLAGVLSGRFATGALLVLAAVVGLRALLGWGRGSSRRAPPRE</sequence>
<dbReference type="EMBL" id="BAAATE010000041">
    <property type="protein sequence ID" value="GAA2695701.1"/>
    <property type="molecule type" value="Genomic_DNA"/>
</dbReference>
<protein>
    <recommendedName>
        <fullName evidence="4">DUF3040 domain-containing protein</fullName>
    </recommendedName>
</protein>